<keyword evidence="7" id="KW-0443">Lipid metabolism</keyword>
<organism evidence="13 14">
    <name type="scientific">Haloechinothrix salitolerans</name>
    <dbReference type="NCBI Taxonomy" id="926830"/>
    <lineage>
        <taxon>Bacteria</taxon>
        <taxon>Bacillati</taxon>
        <taxon>Actinomycetota</taxon>
        <taxon>Actinomycetes</taxon>
        <taxon>Pseudonocardiales</taxon>
        <taxon>Pseudonocardiaceae</taxon>
        <taxon>Haloechinothrix</taxon>
    </lineage>
</organism>
<feature type="transmembrane region" description="Helical" evidence="12">
    <location>
        <begin position="88"/>
        <end position="107"/>
    </location>
</feature>
<dbReference type="Gene3D" id="1.20.120.1760">
    <property type="match status" value="1"/>
</dbReference>
<keyword evidence="4 11" id="KW-0808">Transferase</keyword>
<dbReference type="PIRSF" id="PIRSF000847">
    <property type="entry name" value="Phos_ph_gly_syn"/>
    <property type="match status" value="1"/>
</dbReference>
<dbReference type="PANTHER" id="PTHR14269:SF62">
    <property type="entry name" value="CDP-DIACYLGLYCEROL--GLYCEROL-3-PHOSPHATE 3-PHOSPHATIDYLTRANSFERASE 1, CHLOROPLASTIC"/>
    <property type="match status" value="1"/>
</dbReference>
<dbReference type="InterPro" id="IPR050324">
    <property type="entry name" value="CDP-alcohol_PTase-I"/>
</dbReference>
<dbReference type="RefSeq" id="WP_390183618.1">
    <property type="nucleotide sequence ID" value="NZ_BAABLA010000005.1"/>
</dbReference>
<comment type="caution">
    <text evidence="13">The sequence shown here is derived from an EMBL/GenBank/DDBJ whole genome shotgun (WGS) entry which is preliminary data.</text>
</comment>
<evidence type="ECO:0000313" key="14">
    <source>
        <dbReference type="Proteomes" id="UP001596337"/>
    </source>
</evidence>
<sequence>MVTLPNLLSLLRLALVPVFLWLLLGPREDGLAIAVLVFAGVSDWLDGKLARWLDQMSKLGQLLDPAADRLYILALLIAFLLRDILPPWVIAALVARELLLVLCVLALRRYRFSYPEVTYIGKGATFVLMYAFPLLLLVQGAFADPWVVEIVRPLAYAFMIWGGALYVWSGVLYAVQTVLAIRGARAAGVSGAEPAKGTGA</sequence>
<evidence type="ECO:0000256" key="6">
    <source>
        <dbReference type="ARBA" id="ARBA00022989"/>
    </source>
</evidence>
<evidence type="ECO:0000256" key="5">
    <source>
        <dbReference type="ARBA" id="ARBA00022692"/>
    </source>
</evidence>
<keyword evidence="10" id="KW-1208">Phospholipid metabolism</keyword>
<accession>A0ABW2C2M7</accession>
<keyword evidence="5 12" id="KW-0812">Transmembrane</keyword>
<keyword evidence="8 12" id="KW-0472">Membrane</keyword>
<keyword evidence="6 12" id="KW-1133">Transmembrane helix</keyword>
<dbReference type="InterPro" id="IPR000462">
    <property type="entry name" value="CDP-OH_P_trans"/>
</dbReference>
<keyword evidence="3" id="KW-0444">Lipid biosynthesis</keyword>
<evidence type="ECO:0000256" key="9">
    <source>
        <dbReference type="ARBA" id="ARBA00023209"/>
    </source>
</evidence>
<name>A0ABW2C2M7_9PSEU</name>
<keyword evidence="14" id="KW-1185">Reference proteome</keyword>
<evidence type="ECO:0000256" key="3">
    <source>
        <dbReference type="ARBA" id="ARBA00022516"/>
    </source>
</evidence>
<dbReference type="Pfam" id="PF01066">
    <property type="entry name" value="CDP-OH_P_transf"/>
    <property type="match status" value="1"/>
</dbReference>
<dbReference type="InterPro" id="IPR048254">
    <property type="entry name" value="CDP_ALCOHOL_P_TRANSF_CS"/>
</dbReference>
<dbReference type="PROSITE" id="PS00379">
    <property type="entry name" value="CDP_ALCOHOL_P_TRANSF"/>
    <property type="match status" value="1"/>
</dbReference>
<comment type="similarity">
    <text evidence="2 11">Belongs to the CDP-alcohol phosphatidyltransferase class-I family.</text>
</comment>
<reference evidence="14" key="1">
    <citation type="journal article" date="2019" name="Int. J. Syst. Evol. Microbiol.">
        <title>The Global Catalogue of Microorganisms (GCM) 10K type strain sequencing project: providing services to taxonomists for standard genome sequencing and annotation.</title>
        <authorList>
            <consortium name="The Broad Institute Genomics Platform"/>
            <consortium name="The Broad Institute Genome Sequencing Center for Infectious Disease"/>
            <person name="Wu L."/>
            <person name="Ma J."/>
        </authorList>
    </citation>
    <scope>NUCLEOTIDE SEQUENCE [LARGE SCALE GENOMIC DNA]</scope>
    <source>
        <strain evidence="14">KCTC 32255</strain>
    </source>
</reference>
<evidence type="ECO:0000256" key="8">
    <source>
        <dbReference type="ARBA" id="ARBA00023136"/>
    </source>
</evidence>
<evidence type="ECO:0000256" key="1">
    <source>
        <dbReference type="ARBA" id="ARBA00004141"/>
    </source>
</evidence>
<proteinExistence type="inferred from homology"/>
<evidence type="ECO:0000256" key="7">
    <source>
        <dbReference type="ARBA" id="ARBA00023098"/>
    </source>
</evidence>
<feature type="transmembrane region" description="Helical" evidence="12">
    <location>
        <begin position="119"/>
        <end position="142"/>
    </location>
</feature>
<evidence type="ECO:0000256" key="10">
    <source>
        <dbReference type="ARBA" id="ARBA00023264"/>
    </source>
</evidence>
<feature type="transmembrane region" description="Helical" evidence="12">
    <location>
        <begin position="7"/>
        <end position="24"/>
    </location>
</feature>
<feature type="transmembrane region" description="Helical" evidence="12">
    <location>
        <begin position="154"/>
        <end position="175"/>
    </location>
</feature>
<gene>
    <name evidence="13" type="ORF">ACFQGD_15885</name>
</gene>
<evidence type="ECO:0000256" key="2">
    <source>
        <dbReference type="ARBA" id="ARBA00010441"/>
    </source>
</evidence>
<keyword evidence="9" id="KW-0594">Phospholipid biosynthesis</keyword>
<evidence type="ECO:0000256" key="12">
    <source>
        <dbReference type="SAM" id="Phobius"/>
    </source>
</evidence>
<dbReference type="Proteomes" id="UP001596337">
    <property type="component" value="Unassembled WGS sequence"/>
</dbReference>
<protein>
    <submittedName>
        <fullName evidence="13">CDP-alcohol phosphatidyltransferase family protein</fullName>
    </submittedName>
</protein>
<dbReference type="EMBL" id="JBHSXX010000001">
    <property type="protein sequence ID" value="MFC6868620.1"/>
    <property type="molecule type" value="Genomic_DNA"/>
</dbReference>
<evidence type="ECO:0000313" key="13">
    <source>
        <dbReference type="EMBL" id="MFC6868620.1"/>
    </source>
</evidence>
<evidence type="ECO:0000256" key="11">
    <source>
        <dbReference type="RuleBase" id="RU003750"/>
    </source>
</evidence>
<dbReference type="InterPro" id="IPR004570">
    <property type="entry name" value="Phosphatidylglycerol_P_synth"/>
</dbReference>
<dbReference type="PANTHER" id="PTHR14269">
    <property type="entry name" value="CDP-DIACYLGLYCEROL--GLYCEROL-3-PHOSPHATE 3-PHOSPHATIDYLTRANSFERASE-RELATED"/>
    <property type="match status" value="1"/>
</dbReference>
<dbReference type="InterPro" id="IPR043130">
    <property type="entry name" value="CDP-OH_PTrfase_TM_dom"/>
</dbReference>
<comment type="subcellular location">
    <subcellularLocation>
        <location evidence="1">Membrane</location>
        <topology evidence="1">Multi-pass membrane protein</topology>
    </subcellularLocation>
</comment>
<evidence type="ECO:0000256" key="4">
    <source>
        <dbReference type="ARBA" id="ARBA00022679"/>
    </source>
</evidence>